<dbReference type="AlphaFoldDB" id="M4EYP0"/>
<dbReference type="InterPro" id="IPR025558">
    <property type="entry name" value="DUF4283"/>
</dbReference>
<evidence type="ECO:0000259" key="3">
    <source>
        <dbReference type="Pfam" id="PF14111"/>
    </source>
</evidence>
<dbReference type="PANTHER" id="PTHR31286">
    <property type="entry name" value="GLYCINE-RICH CELL WALL STRUCTURAL PROTEIN 1.8-LIKE"/>
    <property type="match status" value="1"/>
</dbReference>
<feature type="compositionally biased region" description="Pro residues" evidence="1">
    <location>
        <begin position="286"/>
        <end position="310"/>
    </location>
</feature>
<feature type="compositionally biased region" description="Low complexity" evidence="1">
    <location>
        <begin position="450"/>
        <end position="466"/>
    </location>
</feature>
<feature type="region of interest" description="Disordered" evidence="1">
    <location>
        <begin position="232"/>
        <end position="313"/>
    </location>
</feature>
<dbReference type="EnsemblPlants" id="Bra033932.1">
    <property type="protein sequence ID" value="Bra033932.1-P"/>
    <property type="gene ID" value="Bra033932"/>
</dbReference>
<dbReference type="Gramene" id="Bra033932.1">
    <property type="protein sequence ID" value="Bra033932.1-P"/>
    <property type="gene ID" value="Bra033932"/>
</dbReference>
<name>M4EYP0_BRACM</name>
<organism evidence="4 5">
    <name type="scientific">Brassica campestris</name>
    <name type="common">Field mustard</name>
    <dbReference type="NCBI Taxonomy" id="3711"/>
    <lineage>
        <taxon>Eukaryota</taxon>
        <taxon>Viridiplantae</taxon>
        <taxon>Streptophyta</taxon>
        <taxon>Embryophyta</taxon>
        <taxon>Tracheophyta</taxon>
        <taxon>Spermatophyta</taxon>
        <taxon>Magnoliopsida</taxon>
        <taxon>eudicotyledons</taxon>
        <taxon>Gunneridae</taxon>
        <taxon>Pentapetalae</taxon>
        <taxon>rosids</taxon>
        <taxon>malvids</taxon>
        <taxon>Brassicales</taxon>
        <taxon>Brassicaceae</taxon>
        <taxon>Brassiceae</taxon>
        <taxon>Brassica</taxon>
    </lineage>
</organism>
<accession>M4EYP0</accession>
<evidence type="ECO:0008006" key="6">
    <source>
        <dbReference type="Google" id="ProtNLM"/>
    </source>
</evidence>
<dbReference type="OMA" id="KFWVINT"/>
<dbReference type="Pfam" id="PF14111">
    <property type="entry name" value="DUF4283"/>
    <property type="match status" value="1"/>
</dbReference>
<dbReference type="PANTHER" id="PTHR31286:SF90">
    <property type="entry name" value="DUF4283 DOMAIN-CONTAINING PROTEIN"/>
    <property type="match status" value="1"/>
</dbReference>
<feature type="domain" description="DUF4283" evidence="3">
    <location>
        <begin position="12"/>
        <end position="92"/>
    </location>
</feature>
<dbReference type="Pfam" id="PF13966">
    <property type="entry name" value="zf-RVT"/>
    <property type="match status" value="1"/>
</dbReference>
<dbReference type="InterPro" id="IPR026960">
    <property type="entry name" value="RVT-Znf"/>
</dbReference>
<feature type="compositionally biased region" description="Low complexity" evidence="1">
    <location>
        <begin position="276"/>
        <end position="285"/>
    </location>
</feature>
<proteinExistence type="predicted"/>
<reference evidence="4 5" key="2">
    <citation type="journal article" date="2018" name="Hortic Res">
        <title>Improved Brassica rapa reference genome by single-molecule sequencing and chromosome conformation capture technologies.</title>
        <authorList>
            <person name="Zhang L."/>
            <person name="Cai X."/>
            <person name="Wu J."/>
            <person name="Liu M."/>
            <person name="Grob S."/>
            <person name="Cheng F."/>
            <person name="Liang J."/>
            <person name="Cai C."/>
            <person name="Liu Z."/>
            <person name="Liu B."/>
            <person name="Wang F."/>
            <person name="Li S."/>
            <person name="Liu F."/>
            <person name="Li X."/>
            <person name="Cheng L."/>
            <person name="Yang W."/>
            <person name="Li M.H."/>
            <person name="Grossniklaus U."/>
            <person name="Zheng H."/>
            <person name="Wang X."/>
        </authorList>
    </citation>
    <scope>NUCLEOTIDE SEQUENCE [LARGE SCALE GENOMIC DNA]</scope>
    <source>
        <strain evidence="4 5">cv. Chiifu-401-42</strain>
    </source>
</reference>
<protein>
    <recommendedName>
        <fullName evidence="6">DUF4283 domain-containing protein</fullName>
    </recommendedName>
</protein>
<reference evidence="4" key="3">
    <citation type="submission" date="2023-03" db="UniProtKB">
        <authorList>
            <consortium name="EnsemblPlants"/>
        </authorList>
    </citation>
    <scope>IDENTIFICATION</scope>
    <source>
        <strain evidence="4">cv. Chiifu-401-42</strain>
    </source>
</reference>
<evidence type="ECO:0000313" key="5">
    <source>
        <dbReference type="Proteomes" id="UP000011750"/>
    </source>
</evidence>
<dbReference type="Proteomes" id="UP000011750">
    <property type="component" value="Chromosome A02"/>
</dbReference>
<dbReference type="InterPro" id="IPR040256">
    <property type="entry name" value="At4g02000-like"/>
</dbReference>
<dbReference type="InParanoid" id="M4EYP0"/>
<evidence type="ECO:0000259" key="2">
    <source>
        <dbReference type="Pfam" id="PF13966"/>
    </source>
</evidence>
<evidence type="ECO:0000313" key="4">
    <source>
        <dbReference type="EnsemblPlants" id="Bra033932.1-P"/>
    </source>
</evidence>
<keyword evidence="5" id="KW-1185">Reference proteome</keyword>
<feature type="region of interest" description="Disordered" evidence="1">
    <location>
        <begin position="420"/>
        <end position="468"/>
    </location>
</feature>
<dbReference type="HOGENOM" id="CLU_356166_0_0_1"/>
<dbReference type="eggNOG" id="KOG1075">
    <property type="taxonomic scope" value="Eukaryota"/>
</dbReference>
<sequence>MIPDEVFERGALQHKDFVVGRFFGRVPAFKIIQNVLNFLWGKGNKLEIHMIQSTRSMIVRIPSDYIREKVLKKRIWYVDTAMFHVAQWSDGEVADTSSLEVIPIWAHLIGVPFDLMTNEGLGWIADALGEPKEMDDWTKNLSSLSVAHVKVEADATKPFPTVLELVRQSGAMFRVEVEYPWLPPSCSHCKELGHIIKDCLKIKRQWVPVNKAKGTQDSGNTPDPVVITVHEPMSEDPQASNPNGIVEDSSRAQTPPPPSSIGDPKPVSTAMEIDPLRSPLASTLPPTTPNPTPPCPLLHPPQSPTLPSSPNPLDSPISPCLPPLNYVLALAATVMPKSSILPHTVNSCAALSVPADPPFPLPEDVFVSQAPYLITNDVVAFPPLSSSKWESPKRKKKYFTKLTTPPPPVKNSSSFNSFSPLTDSSLSHPSLPCPASSSTSRPPDQNPSNHSSDLTSSTHPTSSSVLPPVPSFGESYPVADGDIEKFWVINTRQKHSWLVNKLLDAREIIYPWIRQRVQNGETTYFWSTNWSPYGKLTDYLHTPGAMRFPVNKNATIAELWKNGAWVLPNARSDRQVEVISYLTILTLNQGSDEAEWWPGDQKNAKFQTGAIYDLLRPSTPTVPWHKEVWFSGGIPKHMFLVWLMVKNRCPIRDRLLSWGLQTDPRCLYCNVADESIAHCFFECNFAWDVWRVIAAKCSFNSPRQWQRILLQLQRPTTNKTNKTLLLLCWQATLYTLWTERNNRLHNAQFSSPEILVSQIKLIIKNRAFSLRIDRPKLASSLLQLWFST</sequence>
<evidence type="ECO:0000256" key="1">
    <source>
        <dbReference type="SAM" id="MobiDB-lite"/>
    </source>
</evidence>
<feature type="compositionally biased region" description="Polar residues" evidence="1">
    <location>
        <begin position="435"/>
        <end position="449"/>
    </location>
</feature>
<reference evidence="4 5" key="1">
    <citation type="journal article" date="2011" name="Nat. Genet.">
        <title>The genome of the mesopolyploid crop species Brassica rapa.</title>
        <authorList>
            <consortium name="Brassica rapa Genome Sequencing Project Consortium"/>
            <person name="Wang X."/>
            <person name="Wang H."/>
            <person name="Wang J."/>
            <person name="Sun R."/>
            <person name="Wu J."/>
            <person name="Liu S."/>
            <person name="Bai Y."/>
            <person name="Mun J.H."/>
            <person name="Bancroft I."/>
            <person name="Cheng F."/>
            <person name="Huang S."/>
            <person name="Li X."/>
            <person name="Hua W."/>
            <person name="Wang J."/>
            <person name="Wang X."/>
            <person name="Freeling M."/>
            <person name="Pires J.C."/>
            <person name="Paterson A.H."/>
            <person name="Chalhoub B."/>
            <person name="Wang B."/>
            <person name="Hayward A."/>
            <person name="Sharpe A.G."/>
            <person name="Park B.S."/>
            <person name="Weisshaar B."/>
            <person name="Liu B."/>
            <person name="Li B."/>
            <person name="Liu B."/>
            <person name="Tong C."/>
            <person name="Song C."/>
            <person name="Duran C."/>
            <person name="Peng C."/>
            <person name="Geng C."/>
            <person name="Koh C."/>
            <person name="Lin C."/>
            <person name="Edwards D."/>
            <person name="Mu D."/>
            <person name="Shen D."/>
            <person name="Soumpourou E."/>
            <person name="Li F."/>
            <person name="Fraser F."/>
            <person name="Conant G."/>
            <person name="Lassalle G."/>
            <person name="King G.J."/>
            <person name="Bonnema G."/>
            <person name="Tang H."/>
            <person name="Wang H."/>
            <person name="Belcram H."/>
            <person name="Zhou H."/>
            <person name="Hirakawa H."/>
            <person name="Abe H."/>
            <person name="Guo H."/>
            <person name="Wang H."/>
            <person name="Jin H."/>
            <person name="Parkin I.A."/>
            <person name="Batley J."/>
            <person name="Kim J.S."/>
            <person name="Just J."/>
            <person name="Li J."/>
            <person name="Xu J."/>
            <person name="Deng J."/>
            <person name="Kim J.A."/>
            <person name="Li J."/>
            <person name="Yu J."/>
            <person name="Meng J."/>
            <person name="Wang J."/>
            <person name="Min J."/>
            <person name="Poulain J."/>
            <person name="Wang J."/>
            <person name="Hatakeyama K."/>
            <person name="Wu K."/>
            <person name="Wang L."/>
            <person name="Fang L."/>
            <person name="Trick M."/>
            <person name="Links M.G."/>
            <person name="Zhao M."/>
            <person name="Jin M."/>
            <person name="Ramchiary N."/>
            <person name="Drou N."/>
            <person name="Berkman P.J."/>
            <person name="Cai Q."/>
            <person name="Huang Q."/>
            <person name="Li R."/>
            <person name="Tabata S."/>
            <person name="Cheng S."/>
            <person name="Zhang S."/>
            <person name="Zhang S."/>
            <person name="Huang S."/>
            <person name="Sato S."/>
            <person name="Sun S."/>
            <person name="Kwon S.J."/>
            <person name="Choi S.R."/>
            <person name="Lee T.H."/>
            <person name="Fan W."/>
            <person name="Zhao X."/>
            <person name="Tan X."/>
            <person name="Xu X."/>
            <person name="Wang Y."/>
            <person name="Qiu Y."/>
            <person name="Yin Y."/>
            <person name="Li Y."/>
            <person name="Du Y."/>
            <person name="Liao Y."/>
            <person name="Lim Y."/>
            <person name="Narusaka Y."/>
            <person name="Wang Y."/>
            <person name="Wang Z."/>
            <person name="Li Z."/>
            <person name="Wang Z."/>
            <person name="Xiong Z."/>
            <person name="Zhang Z."/>
        </authorList>
    </citation>
    <scope>NUCLEOTIDE SEQUENCE [LARGE SCALE GENOMIC DNA]</scope>
    <source>
        <strain evidence="4 5">cv. Chiifu-401-42</strain>
    </source>
</reference>
<feature type="domain" description="Reverse transcriptase zinc-binding" evidence="2">
    <location>
        <begin position="606"/>
        <end position="690"/>
    </location>
</feature>